<dbReference type="EMBL" id="RZNZ01000001">
    <property type="protein sequence ID" value="KAA8822572.1"/>
    <property type="molecule type" value="Genomic_DNA"/>
</dbReference>
<evidence type="ECO:0000313" key="4">
    <source>
        <dbReference type="Proteomes" id="UP000374630"/>
    </source>
</evidence>
<keyword evidence="4" id="KW-1185">Reference proteome</keyword>
<dbReference type="Proteomes" id="UP000345527">
    <property type="component" value="Unassembled WGS sequence"/>
</dbReference>
<gene>
    <name evidence="2" type="ORF">EM848_03170</name>
    <name evidence="1" type="ORF">EMO90_00865</name>
</gene>
<dbReference type="Proteomes" id="UP000374630">
    <property type="component" value="Unassembled WGS sequence"/>
</dbReference>
<dbReference type="OrthoDB" id="9790745at2"/>
<dbReference type="PANTHER" id="PTHR36849:SF1">
    <property type="entry name" value="CYTOPLASMIC PROTEIN"/>
    <property type="match status" value="1"/>
</dbReference>
<accession>A0A5J5E0S5</accession>
<evidence type="ECO:0000313" key="2">
    <source>
        <dbReference type="EMBL" id="KAA8824143.1"/>
    </source>
</evidence>
<dbReference type="EMBL" id="RZOA01000004">
    <property type="protein sequence ID" value="KAA8824143.1"/>
    <property type="molecule type" value="Genomic_DNA"/>
</dbReference>
<organism evidence="2 3">
    <name type="scientific">Bifidobacterium vespertilionis</name>
    <dbReference type="NCBI Taxonomy" id="2562524"/>
    <lineage>
        <taxon>Bacteria</taxon>
        <taxon>Bacillati</taxon>
        <taxon>Actinomycetota</taxon>
        <taxon>Actinomycetes</taxon>
        <taxon>Bifidobacteriales</taxon>
        <taxon>Bifidobacteriaceae</taxon>
        <taxon>Bifidobacterium</taxon>
    </lineage>
</organism>
<sequence>MGISIKRIYDEPDARDGFRILVDRLWPRGMRKERAGLDLWMRDIAPSSQLRKWFGHVPERFAEFSQRYRGELDANTEAVDELRDLVLARGTVTLLYAAKDPVTNHAAVLRDYMNANIADHAYHLFDARTPIAALCDCIRVGKGLRDAIVMRIIDPSLTVGEFQVLATPGASCRTRIPDAVGEIVANGPRHPSENDGMRIMTAAEGIAHEAWERNDPNLHAVAGYLMWICGDRGTCGLEAKAALMLDPNDQLALMVLRLLDSEEPRIMAE</sequence>
<evidence type="ECO:0000313" key="1">
    <source>
        <dbReference type="EMBL" id="KAA8822572.1"/>
    </source>
</evidence>
<proteinExistence type="predicted"/>
<evidence type="ECO:0000313" key="3">
    <source>
        <dbReference type="Proteomes" id="UP000345527"/>
    </source>
</evidence>
<comment type="caution">
    <text evidence="2">The sequence shown here is derived from an EMBL/GenBank/DDBJ whole genome shotgun (WGS) entry which is preliminary data.</text>
</comment>
<protein>
    <submittedName>
        <fullName evidence="2">DUF488 domain-containing protein</fullName>
    </submittedName>
</protein>
<name>A0A5J5E0S5_9BIFI</name>
<dbReference type="AlphaFoldDB" id="A0A5J5E0S5"/>
<reference evidence="3 4" key="1">
    <citation type="journal article" date="2019" name="Syst. Appl. Microbiol.">
        <title>Characterization of Bifidobacterium species in feaces of the Egyptian fruit bat: Description of B. vespertilionis sp. nov. and B. rousetti sp. nov.</title>
        <authorList>
            <person name="Modesto M."/>
            <person name="Satti M."/>
            <person name="Watanabe K."/>
            <person name="Puglisi E."/>
            <person name="Morelli L."/>
            <person name="Huang C.-H."/>
            <person name="Liou J.-S."/>
            <person name="Miyashita M."/>
            <person name="Tamura T."/>
            <person name="Saito S."/>
            <person name="Mori K."/>
            <person name="Huang L."/>
            <person name="Sciavilla P."/>
            <person name="Sandri C."/>
            <person name="Spiezio C."/>
            <person name="Vitali F."/>
            <person name="Cavalieri D."/>
            <person name="Perpetuini G."/>
            <person name="Tofalo R."/>
            <person name="Bonetti A."/>
            <person name="Arita M."/>
            <person name="Mattarelli P."/>
        </authorList>
    </citation>
    <scope>NUCLEOTIDE SEQUENCE [LARGE SCALE GENOMIC DNA]</scope>
    <source>
        <strain evidence="1 4">RST16</strain>
        <strain evidence="2 3">RST8</strain>
    </source>
</reference>
<dbReference type="Pfam" id="PF22752">
    <property type="entry name" value="DUF488-N3i"/>
    <property type="match status" value="1"/>
</dbReference>
<dbReference type="PANTHER" id="PTHR36849">
    <property type="entry name" value="CYTOPLASMIC PROTEIN-RELATED"/>
    <property type="match status" value="1"/>
</dbReference>
<dbReference type="InterPro" id="IPR052552">
    <property type="entry name" value="YeaO-like"/>
</dbReference>